<comment type="caution">
    <text evidence="1">The sequence shown here is derived from an EMBL/GenBank/DDBJ whole genome shotgun (WGS) entry which is preliminary data.</text>
</comment>
<protein>
    <submittedName>
        <fullName evidence="1">DUF4269 domain-containing protein</fullName>
    </submittedName>
</protein>
<dbReference type="Pfam" id="PF14091">
    <property type="entry name" value="DUF4269"/>
    <property type="match status" value="1"/>
</dbReference>
<proteinExistence type="predicted"/>
<name>A0A7X4K6S5_9SPHN</name>
<keyword evidence="2" id="KW-1185">Reference proteome</keyword>
<dbReference type="RefSeq" id="WP_160985017.1">
    <property type="nucleotide sequence ID" value="NZ_WVTD01000003.1"/>
</dbReference>
<reference evidence="1 2" key="1">
    <citation type="submission" date="2019-12" db="EMBL/GenBank/DDBJ databases">
        <authorList>
            <person name="Feng G."/>
            <person name="Zhu H."/>
        </authorList>
    </citation>
    <scope>NUCLEOTIDE SEQUENCE [LARGE SCALE GENOMIC DNA]</scope>
    <source>
        <strain evidence="1 2">FGD1</strain>
    </source>
</reference>
<dbReference type="EMBL" id="WVTD01000003">
    <property type="protein sequence ID" value="MYL97282.1"/>
    <property type="molecule type" value="Genomic_DNA"/>
</dbReference>
<dbReference type="InterPro" id="IPR025365">
    <property type="entry name" value="DUF4269"/>
</dbReference>
<dbReference type="AlphaFoldDB" id="A0A7X4K6S5"/>
<accession>A0A7X4K6S5</accession>
<evidence type="ECO:0000313" key="2">
    <source>
        <dbReference type="Proteomes" id="UP000465810"/>
    </source>
</evidence>
<evidence type="ECO:0000313" key="1">
    <source>
        <dbReference type="EMBL" id="MYL97282.1"/>
    </source>
</evidence>
<dbReference type="Proteomes" id="UP000465810">
    <property type="component" value="Unassembled WGS sequence"/>
</dbReference>
<sequence length="162" mass="17256">MNARPWQAALEESGALARLAAFDPRVAGTFPLGLDVAGSDIDILCHAADAQAFAGVVWQAFAHLEGFSMHQWTCGERAVVAVFRVAGLPFEVFGSPLPVDVQAGWRHFLAEQQLLETGGGAFFEAVRAARRTGLKTEPAFAHVLGMKGDPYKALLALAPPLS</sequence>
<organism evidence="1 2">
    <name type="scientific">Novosphingobium silvae</name>
    <dbReference type="NCBI Taxonomy" id="2692619"/>
    <lineage>
        <taxon>Bacteria</taxon>
        <taxon>Pseudomonadati</taxon>
        <taxon>Pseudomonadota</taxon>
        <taxon>Alphaproteobacteria</taxon>
        <taxon>Sphingomonadales</taxon>
        <taxon>Sphingomonadaceae</taxon>
        <taxon>Novosphingobium</taxon>
    </lineage>
</organism>
<gene>
    <name evidence="1" type="ORF">GR702_05780</name>
</gene>